<evidence type="ECO:0000256" key="5">
    <source>
        <dbReference type="SAM" id="MobiDB-lite"/>
    </source>
</evidence>
<dbReference type="Proteomes" id="UP000245263">
    <property type="component" value="Chromosome 1"/>
</dbReference>
<keyword evidence="4" id="KW-0131">Cell cycle</keyword>
<evidence type="ECO:0000256" key="4">
    <source>
        <dbReference type="ARBA" id="ARBA00023306"/>
    </source>
</evidence>
<organism evidence="6 7">
    <name type="scientific">Leptospira kobayashii</name>
    <dbReference type="NCBI Taxonomy" id="1917830"/>
    <lineage>
        <taxon>Bacteria</taxon>
        <taxon>Pseudomonadati</taxon>
        <taxon>Spirochaetota</taxon>
        <taxon>Spirochaetia</taxon>
        <taxon>Leptospirales</taxon>
        <taxon>Leptospiraceae</taxon>
        <taxon>Leptospira</taxon>
    </lineage>
</organism>
<keyword evidence="3" id="KW-0159">Chromosome partition</keyword>
<evidence type="ECO:0000256" key="2">
    <source>
        <dbReference type="ARBA" id="ARBA00022618"/>
    </source>
</evidence>
<dbReference type="PANTHER" id="PTHR34298">
    <property type="entry name" value="SEGREGATION AND CONDENSATION PROTEIN B"/>
    <property type="match status" value="1"/>
</dbReference>
<sequence>MEDRKYIKGLLEALLFLSSEPIKLSSLAKSSGIEKTEARELLDELILDYQEKEGGFLLREIAGGYQFITNQLYSDALSNIFKDKKRETLSRGTLDTLAIVAYKQPITLTELDEIRGVSSRAMVASLISKKLVKAVGQKEVPGRPTLYGTTNDFLLHFGLSKLADLPTPVEVKELKFEDFNPETISITEDGDELNPDFDTKLLPEELQVHDELEAPLAESVSDPSEVLEDKSL</sequence>
<gene>
    <name evidence="6" type="primary">scpB</name>
    <name evidence="6" type="ORF">LPTSP3_g24730</name>
</gene>
<dbReference type="Pfam" id="PF04079">
    <property type="entry name" value="SMC_ScpB"/>
    <property type="match status" value="1"/>
</dbReference>
<protein>
    <submittedName>
        <fullName evidence="6">Segregation and condensation protein B</fullName>
    </submittedName>
</protein>
<dbReference type="PANTHER" id="PTHR34298:SF2">
    <property type="entry name" value="SEGREGATION AND CONDENSATION PROTEIN B"/>
    <property type="match status" value="1"/>
</dbReference>
<keyword evidence="2" id="KW-0132">Cell division</keyword>
<dbReference type="Gene3D" id="1.10.10.10">
    <property type="entry name" value="Winged helix-like DNA-binding domain superfamily/Winged helix DNA-binding domain"/>
    <property type="match status" value="2"/>
</dbReference>
<dbReference type="EMBL" id="AP025028">
    <property type="protein sequence ID" value="BDA79543.1"/>
    <property type="molecule type" value="Genomic_DNA"/>
</dbReference>
<evidence type="ECO:0000256" key="3">
    <source>
        <dbReference type="ARBA" id="ARBA00022829"/>
    </source>
</evidence>
<accession>A0ABM7UKX4</accession>
<keyword evidence="1" id="KW-0963">Cytoplasm</keyword>
<evidence type="ECO:0000313" key="7">
    <source>
        <dbReference type="Proteomes" id="UP000245263"/>
    </source>
</evidence>
<name>A0ABM7UKX4_9LEPT</name>
<feature type="region of interest" description="Disordered" evidence="5">
    <location>
        <begin position="212"/>
        <end position="232"/>
    </location>
</feature>
<keyword evidence="7" id="KW-1185">Reference proteome</keyword>
<proteinExistence type="predicted"/>
<dbReference type="InterPro" id="IPR005234">
    <property type="entry name" value="ScpB_csome_segregation"/>
</dbReference>
<dbReference type="NCBIfam" id="TIGR00281">
    <property type="entry name" value="SMC-Scp complex subunit ScpB"/>
    <property type="match status" value="1"/>
</dbReference>
<evidence type="ECO:0000313" key="6">
    <source>
        <dbReference type="EMBL" id="BDA79543.1"/>
    </source>
</evidence>
<dbReference type="SUPFAM" id="SSF46785">
    <property type="entry name" value="Winged helix' DNA-binding domain"/>
    <property type="match status" value="2"/>
</dbReference>
<evidence type="ECO:0000256" key="1">
    <source>
        <dbReference type="ARBA" id="ARBA00022490"/>
    </source>
</evidence>
<reference evidence="6 7" key="1">
    <citation type="submission" date="2021-08" db="EMBL/GenBank/DDBJ databases">
        <title>Complete genome sequence of Leptospira kobayashii strain E30.</title>
        <authorList>
            <person name="Nakao R."/>
            <person name="Nakamura S."/>
            <person name="Masuzawa T."/>
            <person name="Koizumi N."/>
        </authorList>
    </citation>
    <scope>NUCLEOTIDE SEQUENCE [LARGE SCALE GENOMIC DNA]</scope>
    <source>
        <strain evidence="6 7">E30</strain>
    </source>
</reference>
<dbReference type="InterPro" id="IPR036390">
    <property type="entry name" value="WH_DNA-bd_sf"/>
</dbReference>
<dbReference type="InterPro" id="IPR036388">
    <property type="entry name" value="WH-like_DNA-bd_sf"/>
</dbReference>